<feature type="region of interest" description="Disordered" evidence="1">
    <location>
        <begin position="87"/>
        <end position="127"/>
    </location>
</feature>
<evidence type="ECO:0000256" key="1">
    <source>
        <dbReference type="SAM" id="MobiDB-lite"/>
    </source>
</evidence>
<feature type="compositionally biased region" description="Acidic residues" evidence="1">
    <location>
        <begin position="109"/>
        <end position="127"/>
    </location>
</feature>
<dbReference type="SUPFAM" id="SSF47336">
    <property type="entry name" value="ACP-like"/>
    <property type="match status" value="1"/>
</dbReference>
<dbReference type="Gene3D" id="1.10.1200.10">
    <property type="entry name" value="ACP-like"/>
    <property type="match status" value="1"/>
</dbReference>
<proteinExistence type="predicted"/>
<name>A0ABT9PJB4_9ACTO</name>
<protein>
    <submittedName>
        <fullName evidence="2">Acyl carrier protein</fullName>
    </submittedName>
</protein>
<organism evidence="2 3">
    <name type="scientific">Trueperella abortisuis</name>
    <dbReference type="NCBI Taxonomy" id="445930"/>
    <lineage>
        <taxon>Bacteria</taxon>
        <taxon>Bacillati</taxon>
        <taxon>Actinomycetota</taxon>
        <taxon>Actinomycetes</taxon>
        <taxon>Actinomycetales</taxon>
        <taxon>Actinomycetaceae</taxon>
        <taxon>Trueperella</taxon>
    </lineage>
</organism>
<dbReference type="RefSeq" id="WP_307634683.1">
    <property type="nucleotide sequence ID" value="NZ_JAUSQL010000001.1"/>
</dbReference>
<sequence length="142" mass="14890">MVSREDLALARARVVLADIAPEIPQTEIVADARLREDLELDLVSTWALATGLEKLAKVPIDDADICAATTLGDLLSHALTDVPADYTGQVGELESEGEAAQPDAGCETGADDVVEPAQEDASGEDDAEDLAAAMEDLANLFK</sequence>
<comment type="caution">
    <text evidence="2">The sequence shown here is derived from an EMBL/GenBank/DDBJ whole genome shotgun (WGS) entry which is preliminary data.</text>
</comment>
<gene>
    <name evidence="2" type="ORF">J2S45_000924</name>
</gene>
<evidence type="ECO:0000313" key="3">
    <source>
        <dbReference type="Proteomes" id="UP001230145"/>
    </source>
</evidence>
<keyword evidence="3" id="KW-1185">Reference proteome</keyword>
<accession>A0ABT9PJB4</accession>
<dbReference type="EMBL" id="JAUSQL010000001">
    <property type="protein sequence ID" value="MDP9832245.1"/>
    <property type="molecule type" value="Genomic_DNA"/>
</dbReference>
<evidence type="ECO:0000313" key="2">
    <source>
        <dbReference type="EMBL" id="MDP9832245.1"/>
    </source>
</evidence>
<dbReference type="Proteomes" id="UP001230145">
    <property type="component" value="Unassembled WGS sequence"/>
</dbReference>
<reference evidence="2 3" key="1">
    <citation type="submission" date="2023-07" db="EMBL/GenBank/DDBJ databases">
        <title>Sequencing the genomes of 1000 actinobacteria strains.</title>
        <authorList>
            <person name="Klenk H.-P."/>
        </authorList>
    </citation>
    <scope>NUCLEOTIDE SEQUENCE [LARGE SCALE GENOMIC DNA]</scope>
    <source>
        <strain evidence="2 3">DSM 19515</strain>
    </source>
</reference>
<dbReference type="InterPro" id="IPR036736">
    <property type="entry name" value="ACP-like_sf"/>
</dbReference>